<reference evidence="1" key="1">
    <citation type="submission" date="2024-01" db="EMBL/GenBank/DDBJ databases">
        <authorList>
            <person name="Webb A."/>
        </authorList>
    </citation>
    <scope>NUCLEOTIDE SEQUENCE</scope>
    <source>
        <strain evidence="1">Pm1</strain>
    </source>
</reference>
<protein>
    <submittedName>
        <fullName evidence="1">Uncharacterized protein</fullName>
    </submittedName>
</protein>
<name>A0AAV1V7L1_9STRA</name>
<proteinExistence type="predicted"/>
<dbReference type="Proteomes" id="UP001162060">
    <property type="component" value="Unassembled WGS sequence"/>
</dbReference>
<evidence type="ECO:0000313" key="1">
    <source>
        <dbReference type="EMBL" id="CAK7942267.1"/>
    </source>
</evidence>
<gene>
    <name evidence="1" type="ORF">PM001_LOCUS27417</name>
</gene>
<sequence>MTHRLHQLKMESVSTMAKHLDDFDELIVGLKTLEEPVDEARQLEVLVSTSF</sequence>
<accession>A0AAV1V7L1</accession>
<organism evidence="1 2">
    <name type="scientific">Peronospora matthiolae</name>
    <dbReference type="NCBI Taxonomy" id="2874970"/>
    <lineage>
        <taxon>Eukaryota</taxon>
        <taxon>Sar</taxon>
        <taxon>Stramenopiles</taxon>
        <taxon>Oomycota</taxon>
        <taxon>Peronosporomycetes</taxon>
        <taxon>Peronosporales</taxon>
        <taxon>Peronosporaceae</taxon>
        <taxon>Peronospora</taxon>
    </lineage>
</organism>
<dbReference type="EMBL" id="CAKLBY020000270">
    <property type="protein sequence ID" value="CAK7942267.1"/>
    <property type="molecule type" value="Genomic_DNA"/>
</dbReference>
<comment type="caution">
    <text evidence="1">The sequence shown here is derived from an EMBL/GenBank/DDBJ whole genome shotgun (WGS) entry which is preliminary data.</text>
</comment>
<dbReference type="Pfam" id="PF14223">
    <property type="entry name" value="Retrotran_gag_2"/>
    <property type="match status" value="1"/>
</dbReference>
<evidence type="ECO:0000313" key="2">
    <source>
        <dbReference type="Proteomes" id="UP001162060"/>
    </source>
</evidence>
<dbReference type="AlphaFoldDB" id="A0AAV1V7L1"/>